<organism evidence="2 3">
    <name type="scientific">Tetrabaena socialis</name>
    <dbReference type="NCBI Taxonomy" id="47790"/>
    <lineage>
        <taxon>Eukaryota</taxon>
        <taxon>Viridiplantae</taxon>
        <taxon>Chlorophyta</taxon>
        <taxon>core chlorophytes</taxon>
        <taxon>Chlorophyceae</taxon>
        <taxon>CS clade</taxon>
        <taxon>Chlamydomonadales</taxon>
        <taxon>Tetrabaenaceae</taxon>
        <taxon>Tetrabaena</taxon>
    </lineage>
</organism>
<evidence type="ECO:0000313" key="3">
    <source>
        <dbReference type="Proteomes" id="UP000236333"/>
    </source>
</evidence>
<protein>
    <recommendedName>
        <fullName evidence="4">Membrane magnesium transporter</fullName>
    </recommendedName>
</protein>
<dbReference type="OrthoDB" id="44756at2759"/>
<evidence type="ECO:0008006" key="4">
    <source>
        <dbReference type="Google" id="ProtNLM"/>
    </source>
</evidence>
<accession>A0A2J8AIS9</accession>
<feature type="transmembrane region" description="Helical" evidence="1">
    <location>
        <begin position="44"/>
        <end position="64"/>
    </location>
</feature>
<keyword evidence="1" id="KW-0812">Transmembrane</keyword>
<dbReference type="Proteomes" id="UP000236333">
    <property type="component" value="Unassembled WGS sequence"/>
</dbReference>
<sequence>MRVGAGGLLALSGLAGLVYTTIAVIHYRQVLKLSQEEFEALPAIILVKLLISTVLAVLGAYIMAGPLKVVIMPPKGRSMDIGSQRIDFISFNMRSRAMPLDIPPLQES</sequence>
<evidence type="ECO:0000313" key="2">
    <source>
        <dbReference type="EMBL" id="PNH12422.1"/>
    </source>
</evidence>
<dbReference type="EMBL" id="PGGS01000009">
    <property type="protein sequence ID" value="PNH12422.1"/>
    <property type="molecule type" value="Genomic_DNA"/>
</dbReference>
<evidence type="ECO:0000256" key="1">
    <source>
        <dbReference type="SAM" id="Phobius"/>
    </source>
</evidence>
<keyword evidence="1" id="KW-1133">Transmembrane helix</keyword>
<dbReference type="AlphaFoldDB" id="A0A2J8AIS9"/>
<keyword evidence="3" id="KW-1185">Reference proteome</keyword>
<reference evidence="2 3" key="1">
    <citation type="journal article" date="2017" name="Mol. Biol. Evol.">
        <title>The 4-celled Tetrabaena socialis nuclear genome reveals the essential components for genetic control of cell number at the origin of multicellularity in the volvocine lineage.</title>
        <authorList>
            <person name="Featherston J."/>
            <person name="Arakaki Y."/>
            <person name="Hanschen E.R."/>
            <person name="Ferris P.J."/>
            <person name="Michod R.E."/>
            <person name="Olson B.J.S.C."/>
            <person name="Nozaki H."/>
            <person name="Durand P.M."/>
        </authorList>
    </citation>
    <scope>NUCLEOTIDE SEQUENCE [LARGE SCALE GENOMIC DNA]</scope>
    <source>
        <strain evidence="2 3">NIES-571</strain>
    </source>
</reference>
<keyword evidence="1" id="KW-0472">Membrane</keyword>
<name>A0A2J8AIS9_9CHLO</name>
<comment type="caution">
    <text evidence="2">The sequence shown here is derived from an EMBL/GenBank/DDBJ whole genome shotgun (WGS) entry which is preliminary data.</text>
</comment>
<proteinExistence type="predicted"/>
<gene>
    <name evidence="2" type="ORF">TSOC_000658</name>
</gene>